<evidence type="ECO:0000259" key="1">
    <source>
        <dbReference type="Pfam" id="PF19809"/>
    </source>
</evidence>
<protein>
    <recommendedName>
        <fullName evidence="1">DUF6292 domain-containing protein</fullName>
    </recommendedName>
</protein>
<dbReference type="EMBL" id="JACHMG010000001">
    <property type="protein sequence ID" value="MBB4689116.1"/>
    <property type="molecule type" value="Genomic_DNA"/>
</dbReference>
<accession>A0A840J278</accession>
<evidence type="ECO:0000313" key="3">
    <source>
        <dbReference type="Proteomes" id="UP000581769"/>
    </source>
</evidence>
<dbReference type="InterPro" id="IPR046259">
    <property type="entry name" value="DUF6292"/>
</dbReference>
<feature type="domain" description="DUF6292" evidence="1">
    <location>
        <begin position="16"/>
        <end position="101"/>
    </location>
</feature>
<proteinExistence type="predicted"/>
<dbReference type="Proteomes" id="UP000581769">
    <property type="component" value="Unassembled WGS sequence"/>
</dbReference>
<reference evidence="2 3" key="1">
    <citation type="submission" date="2020-08" db="EMBL/GenBank/DDBJ databases">
        <title>Sequencing the genomes of 1000 actinobacteria strains.</title>
        <authorList>
            <person name="Klenk H.-P."/>
        </authorList>
    </citation>
    <scope>NUCLEOTIDE SEQUENCE [LARGE SCALE GENOMIC DNA]</scope>
    <source>
        <strain evidence="2 3">DSM 45859</strain>
    </source>
</reference>
<organism evidence="2 3">
    <name type="scientific">Amycolatopsis jiangsuensis</name>
    <dbReference type="NCBI Taxonomy" id="1181879"/>
    <lineage>
        <taxon>Bacteria</taxon>
        <taxon>Bacillati</taxon>
        <taxon>Actinomycetota</taxon>
        <taxon>Actinomycetes</taxon>
        <taxon>Pseudonocardiales</taxon>
        <taxon>Pseudonocardiaceae</taxon>
        <taxon>Amycolatopsis</taxon>
    </lineage>
</organism>
<dbReference type="RefSeq" id="WP_184783703.1">
    <property type="nucleotide sequence ID" value="NZ_JACHMG010000001.1"/>
</dbReference>
<dbReference type="AlphaFoldDB" id="A0A840J278"/>
<comment type="caution">
    <text evidence="2">The sequence shown here is derived from an EMBL/GenBank/DDBJ whole genome shotgun (WGS) entry which is preliminary data.</text>
</comment>
<gene>
    <name evidence="2" type="ORF">BJY18_006601</name>
</gene>
<dbReference type="Pfam" id="PF19809">
    <property type="entry name" value="DUF6292"/>
    <property type="match status" value="1"/>
</dbReference>
<name>A0A840J278_9PSEU</name>
<keyword evidence="3" id="KW-1185">Reference proteome</keyword>
<evidence type="ECO:0000313" key="2">
    <source>
        <dbReference type="EMBL" id="MBB4689116.1"/>
    </source>
</evidence>
<sequence>MKPEPGHDRAAALRKYVQAVAGLLGVEPGACWSEHSSPSTAYIALAATSRCHPGRLLMVQWSSDAGWCLALEPAGAEAPVVVAQWPRPLSPDPVVVARRVRQVLQATATSTTSAVSKAPASSTVSISDQRIG</sequence>